<proteinExistence type="predicted"/>
<dbReference type="AlphaFoldDB" id="A0A4R7J7D8"/>
<keyword evidence="1" id="KW-0560">Oxidoreductase</keyword>
<accession>A0A4R7J7D8</accession>
<name>A0A4R7J7D8_9ACTN</name>
<dbReference type="Proteomes" id="UP000295371">
    <property type="component" value="Unassembled WGS sequence"/>
</dbReference>
<feature type="domain" description="D-isomer specific 2-hydroxyacid dehydrogenase NAD-binding" evidence="3">
    <location>
        <begin position="105"/>
        <end position="273"/>
    </location>
</feature>
<dbReference type="SUPFAM" id="SSF51735">
    <property type="entry name" value="NAD(P)-binding Rossmann-fold domains"/>
    <property type="match status" value="1"/>
</dbReference>
<evidence type="ECO:0000313" key="5">
    <source>
        <dbReference type="Proteomes" id="UP000295371"/>
    </source>
</evidence>
<comment type="caution">
    <text evidence="4">The sequence shown here is derived from an EMBL/GenBank/DDBJ whole genome shotgun (WGS) entry which is preliminary data.</text>
</comment>
<dbReference type="CDD" id="cd12166">
    <property type="entry name" value="2-Hacid_dh_7"/>
    <property type="match status" value="1"/>
</dbReference>
<reference evidence="4 5" key="1">
    <citation type="submission" date="2019-03" db="EMBL/GenBank/DDBJ databases">
        <title>Genomic Encyclopedia of Archaeal and Bacterial Type Strains, Phase II (KMG-II): from individual species to whole genera.</title>
        <authorList>
            <person name="Goeker M."/>
        </authorList>
    </citation>
    <scope>NUCLEOTIDE SEQUENCE [LARGE SCALE GENOMIC DNA]</scope>
    <source>
        <strain evidence="4 5">DSM 24323</strain>
    </source>
</reference>
<dbReference type="PANTHER" id="PTHR43333">
    <property type="entry name" value="2-HACID_DH_C DOMAIN-CONTAINING PROTEIN"/>
    <property type="match status" value="1"/>
</dbReference>
<dbReference type="RefSeq" id="WP_133753693.1">
    <property type="nucleotide sequence ID" value="NZ_SOAW01000001.1"/>
</dbReference>
<dbReference type="InterPro" id="IPR036291">
    <property type="entry name" value="NAD(P)-bd_dom_sf"/>
</dbReference>
<evidence type="ECO:0000256" key="2">
    <source>
        <dbReference type="ARBA" id="ARBA00023027"/>
    </source>
</evidence>
<dbReference type="InterPro" id="IPR006140">
    <property type="entry name" value="D-isomer_DH_NAD-bd"/>
</dbReference>
<evidence type="ECO:0000313" key="4">
    <source>
        <dbReference type="EMBL" id="TDT33135.1"/>
    </source>
</evidence>
<keyword evidence="2" id="KW-0520">NAD</keyword>
<keyword evidence="5" id="KW-1185">Reference proteome</keyword>
<sequence length="305" mass="32723">MRAWLPYESIADAEAAIGKIPENVEVDLFTGGDDGWPDSIAEVEFLVMPYMQGTGPLDRVAEMTSLQVVQTQTAGYEGVIDLLPAGVSLCNAAGVHDTATAELAVALALDNGRKLDVFARNQPEGRWKPQWGNSIADQRVLIIGYGHIGKGIEARLSGFETASITKVASRARDDIRGVDELDQLLPEADVVFVIAPYTPRTDKLLDAEKLALLPDGALVVNVARGKLIDTEALIAETGSGRLRAALDVTEPEPLPADHPLWRAPGVVISPHIGGAASSFEPRIGRLIGEQLRRWAAGEELLNKVN</sequence>
<dbReference type="GO" id="GO:0051287">
    <property type="term" value="F:NAD binding"/>
    <property type="evidence" value="ECO:0007669"/>
    <property type="project" value="InterPro"/>
</dbReference>
<dbReference type="Gene3D" id="3.40.50.720">
    <property type="entry name" value="NAD(P)-binding Rossmann-like Domain"/>
    <property type="match status" value="2"/>
</dbReference>
<dbReference type="OrthoDB" id="4324715at2"/>
<dbReference type="PANTHER" id="PTHR43333:SF1">
    <property type="entry name" value="D-ISOMER SPECIFIC 2-HYDROXYACID DEHYDROGENASE NAD-BINDING DOMAIN-CONTAINING PROTEIN"/>
    <property type="match status" value="1"/>
</dbReference>
<evidence type="ECO:0000256" key="1">
    <source>
        <dbReference type="ARBA" id="ARBA00023002"/>
    </source>
</evidence>
<protein>
    <submittedName>
        <fullName evidence="4">Phosphoglycerate dehydrogenase-like enzyme</fullName>
    </submittedName>
</protein>
<gene>
    <name evidence="4" type="ORF">CLV29_0738</name>
</gene>
<dbReference type="InterPro" id="IPR029753">
    <property type="entry name" value="D-isomer_DH_CS"/>
</dbReference>
<dbReference type="EMBL" id="SOAW01000001">
    <property type="protein sequence ID" value="TDT33135.1"/>
    <property type="molecule type" value="Genomic_DNA"/>
</dbReference>
<dbReference type="PROSITE" id="PS00670">
    <property type="entry name" value="D_2_HYDROXYACID_DH_2"/>
    <property type="match status" value="1"/>
</dbReference>
<dbReference type="PROSITE" id="PS00671">
    <property type="entry name" value="D_2_HYDROXYACID_DH_3"/>
    <property type="match status" value="1"/>
</dbReference>
<organism evidence="4 5">
    <name type="scientific">Naumannella halotolerans</name>
    <dbReference type="NCBI Taxonomy" id="993414"/>
    <lineage>
        <taxon>Bacteria</taxon>
        <taxon>Bacillati</taxon>
        <taxon>Actinomycetota</taxon>
        <taxon>Actinomycetes</taxon>
        <taxon>Propionibacteriales</taxon>
        <taxon>Propionibacteriaceae</taxon>
        <taxon>Naumannella</taxon>
    </lineage>
</organism>
<dbReference type="Pfam" id="PF02826">
    <property type="entry name" value="2-Hacid_dh_C"/>
    <property type="match status" value="1"/>
</dbReference>
<dbReference type="GO" id="GO:0016616">
    <property type="term" value="F:oxidoreductase activity, acting on the CH-OH group of donors, NAD or NADP as acceptor"/>
    <property type="evidence" value="ECO:0007669"/>
    <property type="project" value="UniProtKB-ARBA"/>
</dbReference>
<evidence type="ECO:0000259" key="3">
    <source>
        <dbReference type="Pfam" id="PF02826"/>
    </source>
</evidence>